<protein>
    <submittedName>
        <fullName evidence="1">Uncharacterized protein</fullName>
    </submittedName>
</protein>
<reference evidence="1" key="1">
    <citation type="submission" date="2022-04" db="EMBL/GenBank/DDBJ databases">
        <title>Genome of the entomopathogenic fungus Entomophthora muscae.</title>
        <authorList>
            <person name="Elya C."/>
            <person name="Lovett B.R."/>
            <person name="Lee E."/>
            <person name="Macias A.M."/>
            <person name="Hajek A.E."/>
            <person name="De Bivort B.L."/>
            <person name="Kasson M.T."/>
            <person name="De Fine Licht H.H."/>
            <person name="Stajich J.E."/>
        </authorList>
    </citation>
    <scope>NUCLEOTIDE SEQUENCE</scope>
    <source>
        <strain evidence="1">Berkeley</strain>
    </source>
</reference>
<organism evidence="1 2">
    <name type="scientific">Entomophthora muscae</name>
    <dbReference type="NCBI Taxonomy" id="34485"/>
    <lineage>
        <taxon>Eukaryota</taxon>
        <taxon>Fungi</taxon>
        <taxon>Fungi incertae sedis</taxon>
        <taxon>Zoopagomycota</taxon>
        <taxon>Entomophthoromycotina</taxon>
        <taxon>Entomophthoromycetes</taxon>
        <taxon>Entomophthorales</taxon>
        <taxon>Entomophthoraceae</taxon>
        <taxon>Entomophthora</taxon>
    </lineage>
</organism>
<proteinExistence type="predicted"/>
<dbReference type="EMBL" id="QTSX02005021">
    <property type="protein sequence ID" value="KAJ9062146.1"/>
    <property type="molecule type" value="Genomic_DNA"/>
</dbReference>
<evidence type="ECO:0000313" key="2">
    <source>
        <dbReference type="Proteomes" id="UP001165960"/>
    </source>
</evidence>
<gene>
    <name evidence="1" type="ORF">DSO57_1013618</name>
</gene>
<comment type="caution">
    <text evidence="1">The sequence shown here is derived from an EMBL/GenBank/DDBJ whole genome shotgun (WGS) entry which is preliminary data.</text>
</comment>
<keyword evidence="2" id="KW-1185">Reference proteome</keyword>
<dbReference type="Proteomes" id="UP001165960">
    <property type="component" value="Unassembled WGS sequence"/>
</dbReference>
<evidence type="ECO:0000313" key="1">
    <source>
        <dbReference type="EMBL" id="KAJ9062146.1"/>
    </source>
</evidence>
<name>A0ACC2SIE9_9FUNG</name>
<accession>A0ACC2SIE9</accession>
<sequence>MPSAAGYVMGRLPEQDRLVGGRPQLQQLEPAKVQLYGKQKLAAAKRWPARHFKAKAPPIWPACSFPQHPPAPPLYPIPLWLLWVLPDLEGCLLPQQDRLPGVL</sequence>